<dbReference type="InterPro" id="IPR017853">
    <property type="entry name" value="GH"/>
</dbReference>
<feature type="signal peptide" evidence="1">
    <location>
        <begin position="1"/>
        <end position="23"/>
    </location>
</feature>
<dbReference type="Gene3D" id="2.60.120.430">
    <property type="entry name" value="Galactose-binding lectin"/>
    <property type="match status" value="1"/>
</dbReference>
<dbReference type="InterPro" id="IPR040669">
    <property type="entry name" value="Agarase_CBM"/>
</dbReference>
<dbReference type="Gene3D" id="3.20.20.80">
    <property type="entry name" value="Glycosidases"/>
    <property type="match status" value="1"/>
</dbReference>
<proteinExistence type="predicted"/>
<reference evidence="4" key="1">
    <citation type="journal article" date="2019" name="Int. J. Syst. Evol. Microbiol.">
        <title>The Global Catalogue of Microorganisms (GCM) 10K type strain sequencing project: providing services to taxonomists for standard genome sequencing and annotation.</title>
        <authorList>
            <consortium name="The Broad Institute Genomics Platform"/>
            <consortium name="The Broad Institute Genome Sequencing Center for Infectious Disease"/>
            <person name="Wu L."/>
            <person name="Ma J."/>
        </authorList>
    </citation>
    <scope>NUCLEOTIDE SEQUENCE [LARGE SCALE GENOMIC DNA]</scope>
    <source>
        <strain evidence="4">CCUG 51308</strain>
    </source>
</reference>
<evidence type="ECO:0000256" key="1">
    <source>
        <dbReference type="SAM" id="SignalP"/>
    </source>
</evidence>
<dbReference type="RefSeq" id="WP_382168436.1">
    <property type="nucleotide sequence ID" value="NZ_JBHTBR010000005.1"/>
</dbReference>
<gene>
    <name evidence="3" type="ORF">ACFQS8_14035</name>
</gene>
<name>A0ABW2INI7_9PROT</name>
<evidence type="ECO:0000313" key="3">
    <source>
        <dbReference type="EMBL" id="MFC7292748.1"/>
    </source>
</evidence>
<comment type="caution">
    <text evidence="3">The sequence shown here is derived from an EMBL/GenBank/DDBJ whole genome shotgun (WGS) entry which is preliminary data.</text>
</comment>
<sequence length="778" mass="87558">MKVITRNLLMCGCSALGLILLGACQPDDEGANVQSEAAVSAESETVLVDFDADAQKGWISSKRENAFSFVTEADGNQKIALSFSPEINTDTVSIKPDSPWDLQNFSDHNIAFDVQNLATTSTQLYVNLEDVAGAGESRSISLPAGFDGTVFFPITGPEARSEDGLWGVPTPWETQDSMMVWRSKKKDQITTDKIAKLDFATVGILEERNLKIDNLRIRQNPERTFAWLENLVDKYGQNTRDNGPLTVKSDEELRKIADAELAQLAASEGMPDRSKFGGYKDGPKLEATGYFRVEKVDGKWWMVDPEGYLFFSHGPANVRMANMTTTTGIDFKDDSVRVINSDEVTPEDSMGIIKVSDEVRQSRYVTSPERNKMFEWLPAYDDPLAEHYSYRRSTHMGPVAHGETYSFYRANLERRYGEQEPESYIKKWEEVTLDRMKDWGFTSFGNWVDPAFYPNEQVPYFANGWIIGDFKTLQPGVERWSPMPDFFDPVFAERAKATISVIAEEVQGSPWCAGIFVDNEKAWGELEGSVVARYGVITDALSKDAADSPAKAAFTAHLKDKYDTIDALNAAWNTNIADWTAFEASQRFETYTDAHVADLSGMLEMLGEQYFKVVHGTLEEYLPNHLYMGARMANWGMPPEIIKASVKYSDALSFNIYEEGVQEKNWAFLEEIDLPTVIGEFHIGTTSDSGLYNPGIVHAHDQKDRARMYKQYMQSVLDNPYFVGAHWFQYMDEPVTGRAYDGENANIGFVNVADIPYPELVDAAKEFNAKIYSERYGK</sequence>
<dbReference type="Pfam" id="PF17992">
    <property type="entry name" value="Agarase_CBM"/>
    <property type="match status" value="1"/>
</dbReference>
<keyword evidence="4" id="KW-1185">Reference proteome</keyword>
<evidence type="ECO:0000313" key="4">
    <source>
        <dbReference type="Proteomes" id="UP001596492"/>
    </source>
</evidence>
<dbReference type="EMBL" id="JBHTBR010000005">
    <property type="protein sequence ID" value="MFC7292748.1"/>
    <property type="molecule type" value="Genomic_DNA"/>
</dbReference>
<dbReference type="Proteomes" id="UP001596492">
    <property type="component" value="Unassembled WGS sequence"/>
</dbReference>
<feature type="chain" id="PRO_5047186602" evidence="1">
    <location>
        <begin position="24"/>
        <end position="778"/>
    </location>
</feature>
<keyword evidence="1" id="KW-0732">Signal</keyword>
<evidence type="ECO:0000259" key="2">
    <source>
        <dbReference type="Pfam" id="PF17992"/>
    </source>
</evidence>
<protein>
    <submittedName>
        <fullName evidence="3">Agarase</fullName>
    </submittedName>
</protein>
<feature type="domain" description="Agarase CBM-like" evidence="2">
    <location>
        <begin position="49"/>
        <end position="223"/>
    </location>
</feature>
<dbReference type="PROSITE" id="PS51257">
    <property type="entry name" value="PROKAR_LIPOPROTEIN"/>
    <property type="match status" value="1"/>
</dbReference>
<dbReference type="SUPFAM" id="SSF51445">
    <property type="entry name" value="(Trans)glycosidases"/>
    <property type="match status" value="1"/>
</dbReference>
<organism evidence="3 4">
    <name type="scientific">Hirschia litorea</name>
    <dbReference type="NCBI Taxonomy" id="1199156"/>
    <lineage>
        <taxon>Bacteria</taxon>
        <taxon>Pseudomonadati</taxon>
        <taxon>Pseudomonadota</taxon>
        <taxon>Alphaproteobacteria</taxon>
        <taxon>Hyphomonadales</taxon>
        <taxon>Hyphomonadaceae</taxon>
        <taxon>Hirschia</taxon>
    </lineage>
</organism>
<accession>A0ABW2INI7</accession>